<evidence type="ECO:0000256" key="1">
    <source>
        <dbReference type="ARBA" id="ARBA00004651"/>
    </source>
</evidence>
<sequence length="522" mass="55367">MLQFAKWKTALIIGICLIGVLFTAPNLIGRQTLDALPDWLPKQRLSLGLDLRGGSHLLLEVEMGAVLRERLASVADDVRSKLREDGTGYAAIGVDGDAIVVRARDAADAGKIADAMRGLNAGLDVSTDGGVIRATFTEAEIAHRRDQTLAQSIEVVRRRVDELGTRESSIQRQGDDRIIVQLPGVENPGEIKALLGTTAKMSFRLLDPTVSAAEVLSGGRLPPGSELLDGTGPGGQPTKYVVQRRVLVSGERLTDSQPSFQNNEPVVSFRFDSVGARRFGEATQQNVGRNLAIVLDDKVISAPVIREPILGGSGVISGTFTVQEANNLAVLLRAGALPAPLTVIEERTVGPDLGADAIARGEFASVLAFVLVIAFMALYYRRLGLYADVALLANLVLLLGALSALQATLTLPGIAGIVLTMGMAVDANVLIYERIREERAAGRSVIAAVEAGFKGAMTTIIDSNLTTLIAAALLFQFGSGPVKGFAVTLSIGILTTLFSAVFVTRLLVASWLHRARPKTLAL</sequence>
<dbReference type="SUPFAM" id="SSF82866">
    <property type="entry name" value="Multidrug efflux transporter AcrB transmembrane domain"/>
    <property type="match status" value="1"/>
</dbReference>
<dbReference type="RefSeq" id="WP_062761320.1">
    <property type="nucleotide sequence ID" value="NZ_CP121027.1"/>
</dbReference>
<evidence type="ECO:0000256" key="7">
    <source>
        <dbReference type="ARBA" id="ARBA00022989"/>
    </source>
</evidence>
<dbReference type="Pfam" id="PF22599">
    <property type="entry name" value="SecDF_P1_head"/>
    <property type="match status" value="1"/>
</dbReference>
<keyword evidence="6 10" id="KW-0653">Protein transport</keyword>
<dbReference type="Gene3D" id="3.30.1360.200">
    <property type="match status" value="1"/>
</dbReference>
<protein>
    <recommendedName>
        <fullName evidence="10">Protein translocase subunit SecD</fullName>
    </recommendedName>
</protein>
<feature type="transmembrane region" description="Helical" evidence="10">
    <location>
        <begin position="411"/>
        <end position="432"/>
    </location>
</feature>
<gene>
    <name evidence="10 14" type="primary">secD</name>
    <name evidence="15" type="ORF">AUP44_19300</name>
    <name evidence="14" type="ORF">DCK97_01270</name>
</gene>
<dbReference type="Proteomes" id="UP000075787">
    <property type="component" value="Unassembled WGS sequence"/>
</dbReference>
<feature type="transmembrane region" description="Helical" evidence="10">
    <location>
        <begin position="484"/>
        <end position="508"/>
    </location>
</feature>
<dbReference type="InterPro" id="IPR022646">
    <property type="entry name" value="SecD/SecF_CS"/>
</dbReference>
<dbReference type="NCBIfam" id="TIGR01129">
    <property type="entry name" value="secD"/>
    <property type="match status" value="1"/>
</dbReference>
<organism evidence="15 16">
    <name type="scientific">Tistrella mobilis</name>
    <dbReference type="NCBI Taxonomy" id="171437"/>
    <lineage>
        <taxon>Bacteria</taxon>
        <taxon>Pseudomonadati</taxon>
        <taxon>Pseudomonadota</taxon>
        <taxon>Alphaproteobacteria</taxon>
        <taxon>Geminicoccales</taxon>
        <taxon>Geminicoccaceae</taxon>
        <taxon>Tistrella</taxon>
    </lineage>
</organism>
<dbReference type="GeneID" id="97242019"/>
<name>A0A162LZI9_9PROT</name>
<feature type="transmembrane region" description="Helical" evidence="10">
    <location>
        <begin position="363"/>
        <end position="380"/>
    </location>
</feature>
<dbReference type="InterPro" id="IPR048631">
    <property type="entry name" value="SecD_1st"/>
</dbReference>
<dbReference type="EMBL" id="DMAI01000018">
    <property type="protein sequence ID" value="HAE46026.1"/>
    <property type="molecule type" value="Genomic_DNA"/>
</dbReference>
<dbReference type="GO" id="GO:0065002">
    <property type="term" value="P:intracellular protein transmembrane transport"/>
    <property type="evidence" value="ECO:0007669"/>
    <property type="project" value="UniProtKB-UniRule"/>
</dbReference>
<reference evidence="14 17" key="2">
    <citation type="journal article" date="2018" name="Nat. Biotechnol.">
        <title>A standardized bacterial taxonomy based on genome phylogeny substantially revises the tree of life.</title>
        <authorList>
            <person name="Parks D.H."/>
            <person name="Chuvochina M."/>
            <person name="Waite D.W."/>
            <person name="Rinke C."/>
            <person name="Skarshewski A."/>
            <person name="Chaumeil P.A."/>
            <person name="Hugenholtz P."/>
        </authorList>
    </citation>
    <scope>NUCLEOTIDE SEQUENCE [LARGE SCALE GENOMIC DNA]</scope>
    <source>
        <strain evidence="14">UBA8739</strain>
    </source>
</reference>
<comment type="function">
    <text evidence="10">Part of the Sec protein translocase complex. Interacts with the SecYEG preprotein conducting channel. SecDF uses the proton motive force (PMF) to complete protein translocation after the ATP-dependent function of SecA.</text>
</comment>
<dbReference type="Pfam" id="PF21760">
    <property type="entry name" value="SecD_1st"/>
    <property type="match status" value="1"/>
</dbReference>
<comment type="subunit">
    <text evidence="10">Forms a complex with SecF. Part of the essential Sec protein translocation apparatus which comprises SecA, SecYEG and auxiliary proteins SecDF-YajC and YidC.</text>
</comment>
<evidence type="ECO:0000256" key="3">
    <source>
        <dbReference type="ARBA" id="ARBA00022475"/>
    </source>
</evidence>
<comment type="subcellular location">
    <subcellularLocation>
        <location evidence="1 10">Cell membrane</location>
        <topology evidence="1 10">Multi-pass membrane protein</topology>
    </subcellularLocation>
</comment>
<evidence type="ECO:0000256" key="4">
    <source>
        <dbReference type="ARBA" id="ARBA00022519"/>
    </source>
</evidence>
<feature type="transmembrane region" description="Helical" evidence="10">
    <location>
        <begin position="385"/>
        <end position="405"/>
    </location>
</feature>
<dbReference type="Gene3D" id="3.30.70.3400">
    <property type="match status" value="2"/>
</dbReference>
<dbReference type="PANTHER" id="PTHR30081">
    <property type="entry name" value="PROTEIN-EXPORT MEMBRANE PROTEIN SEC"/>
    <property type="match status" value="1"/>
</dbReference>
<keyword evidence="3 10" id="KW-1003">Cell membrane</keyword>
<evidence type="ECO:0000259" key="11">
    <source>
        <dbReference type="Pfam" id="PF02355"/>
    </source>
</evidence>
<evidence type="ECO:0000256" key="10">
    <source>
        <dbReference type="HAMAP-Rule" id="MF_01463"/>
    </source>
</evidence>
<evidence type="ECO:0000259" key="13">
    <source>
        <dbReference type="Pfam" id="PF22599"/>
    </source>
</evidence>
<keyword evidence="9 10" id="KW-0472">Membrane</keyword>
<evidence type="ECO:0000256" key="5">
    <source>
        <dbReference type="ARBA" id="ARBA00022692"/>
    </source>
</evidence>
<dbReference type="InterPro" id="IPR022813">
    <property type="entry name" value="SecD/SecF_arch_bac"/>
</dbReference>
<dbReference type="Gene3D" id="1.20.1640.10">
    <property type="entry name" value="Multidrug efflux transporter AcrB transmembrane domain"/>
    <property type="match status" value="1"/>
</dbReference>
<dbReference type="HAMAP" id="MF_01463_B">
    <property type="entry name" value="SecD_B"/>
    <property type="match status" value="1"/>
</dbReference>
<dbReference type="InterPro" id="IPR054384">
    <property type="entry name" value="SecDF_P1_head"/>
</dbReference>
<dbReference type="AlphaFoldDB" id="A0A162LZI9"/>
<dbReference type="PANTHER" id="PTHR30081:SF1">
    <property type="entry name" value="PROTEIN TRANSLOCASE SUBUNIT SECD"/>
    <property type="match status" value="1"/>
</dbReference>
<dbReference type="Pfam" id="PF02355">
    <property type="entry name" value="SecD_SecF_C"/>
    <property type="match status" value="1"/>
</dbReference>
<dbReference type="PRINTS" id="PR00702">
    <property type="entry name" value="ACRIFLAVINRP"/>
</dbReference>
<evidence type="ECO:0000313" key="16">
    <source>
        <dbReference type="Proteomes" id="UP000075787"/>
    </source>
</evidence>
<comment type="caution">
    <text evidence="10">Lacks conserved residue(s) required for the propagation of feature annotation.</text>
</comment>
<dbReference type="InterPro" id="IPR001036">
    <property type="entry name" value="Acrflvin-R"/>
</dbReference>
<dbReference type="InterPro" id="IPR048634">
    <property type="entry name" value="SecD_SecF_C"/>
</dbReference>
<dbReference type="InterPro" id="IPR055344">
    <property type="entry name" value="SecD_SecF_C_bact"/>
</dbReference>
<evidence type="ECO:0000313" key="17">
    <source>
        <dbReference type="Proteomes" id="UP000257706"/>
    </source>
</evidence>
<dbReference type="GO" id="GO:0005886">
    <property type="term" value="C:plasma membrane"/>
    <property type="evidence" value="ECO:0007669"/>
    <property type="project" value="UniProtKB-SubCell"/>
</dbReference>
<keyword evidence="8 10" id="KW-0811">Translocation</keyword>
<evidence type="ECO:0000313" key="15">
    <source>
        <dbReference type="EMBL" id="KYO57641.1"/>
    </source>
</evidence>
<comment type="caution">
    <text evidence="15">The sequence shown here is derived from an EMBL/GenBank/DDBJ whole genome shotgun (WGS) entry which is preliminary data.</text>
</comment>
<accession>A0A162LZI9</accession>
<dbReference type="OrthoDB" id="9805019at2"/>
<comment type="similarity">
    <text evidence="10">Belongs to the SecD/SecF family. SecD subfamily.</text>
</comment>
<evidence type="ECO:0000256" key="2">
    <source>
        <dbReference type="ARBA" id="ARBA00022448"/>
    </source>
</evidence>
<dbReference type="FunFam" id="3.30.1360.200:FF:000002">
    <property type="entry name" value="Preprotein translocase subunit SecD"/>
    <property type="match status" value="1"/>
</dbReference>
<keyword evidence="4" id="KW-0997">Cell inner membrane</keyword>
<dbReference type="Pfam" id="PF07549">
    <property type="entry name" value="Sec_GG"/>
    <property type="match status" value="1"/>
</dbReference>
<keyword evidence="5 10" id="KW-0812">Transmembrane</keyword>
<evidence type="ECO:0000256" key="8">
    <source>
        <dbReference type="ARBA" id="ARBA00023010"/>
    </source>
</evidence>
<feature type="domain" description="SecDF P1 head subdomain" evidence="13">
    <location>
        <begin position="236"/>
        <end position="339"/>
    </location>
</feature>
<dbReference type="EMBL" id="LPZR01000010">
    <property type="protein sequence ID" value="KYO57641.1"/>
    <property type="molecule type" value="Genomic_DNA"/>
</dbReference>
<feature type="domain" description="Protein export membrane protein SecD/SecF C-terminal" evidence="11">
    <location>
        <begin position="342"/>
        <end position="512"/>
    </location>
</feature>
<feature type="domain" description="Protein translocase subunit SecDF P1" evidence="12">
    <location>
        <begin position="150"/>
        <end position="207"/>
    </location>
</feature>
<dbReference type="NCBIfam" id="TIGR00916">
    <property type="entry name" value="2A0604s01"/>
    <property type="match status" value="1"/>
</dbReference>
<dbReference type="GO" id="GO:0043952">
    <property type="term" value="P:protein transport by the Sec complex"/>
    <property type="evidence" value="ECO:0007669"/>
    <property type="project" value="UniProtKB-UniRule"/>
</dbReference>
<evidence type="ECO:0000259" key="12">
    <source>
        <dbReference type="Pfam" id="PF21760"/>
    </source>
</evidence>
<evidence type="ECO:0000313" key="14">
    <source>
        <dbReference type="EMBL" id="HAE46026.1"/>
    </source>
</evidence>
<reference evidence="15 16" key="1">
    <citation type="submission" date="2015-12" db="EMBL/GenBank/DDBJ databases">
        <title>Genome sequence of Tistrella mobilis MCCC 1A02139.</title>
        <authorList>
            <person name="Lu L."/>
            <person name="Lai Q."/>
            <person name="Shao Z."/>
            <person name="Qian P."/>
        </authorList>
    </citation>
    <scope>NUCLEOTIDE SEQUENCE [LARGE SCALE GENOMIC DNA]</scope>
    <source>
        <strain evidence="15 16">MCCC 1A02139</strain>
    </source>
</reference>
<dbReference type="GO" id="GO:0006605">
    <property type="term" value="P:protein targeting"/>
    <property type="evidence" value="ECO:0007669"/>
    <property type="project" value="UniProtKB-UniRule"/>
</dbReference>
<feature type="transmembrane region" description="Helical" evidence="10">
    <location>
        <begin position="453"/>
        <end position="478"/>
    </location>
</feature>
<evidence type="ECO:0000256" key="9">
    <source>
        <dbReference type="ARBA" id="ARBA00023136"/>
    </source>
</evidence>
<keyword evidence="7 10" id="KW-1133">Transmembrane helix</keyword>
<proteinExistence type="inferred from homology"/>
<keyword evidence="2 10" id="KW-0813">Transport</keyword>
<dbReference type="Proteomes" id="UP000257706">
    <property type="component" value="Unassembled WGS sequence"/>
</dbReference>
<dbReference type="FunFam" id="1.20.1640.10:FF:000004">
    <property type="entry name" value="Protein translocase subunit SecD"/>
    <property type="match status" value="1"/>
</dbReference>
<dbReference type="InterPro" id="IPR005791">
    <property type="entry name" value="SecD"/>
</dbReference>
<dbReference type="GO" id="GO:0015450">
    <property type="term" value="F:protein-transporting ATPase activity"/>
    <property type="evidence" value="ECO:0007669"/>
    <property type="project" value="InterPro"/>
</dbReference>
<evidence type="ECO:0000256" key="6">
    <source>
        <dbReference type="ARBA" id="ARBA00022927"/>
    </source>
</evidence>